<dbReference type="InterPro" id="IPR051393">
    <property type="entry name" value="ABC_transporter_permease"/>
</dbReference>
<feature type="domain" description="ABC transmembrane type-1" evidence="8">
    <location>
        <begin position="90"/>
        <end position="305"/>
    </location>
</feature>
<evidence type="ECO:0000256" key="2">
    <source>
        <dbReference type="ARBA" id="ARBA00022448"/>
    </source>
</evidence>
<evidence type="ECO:0000256" key="6">
    <source>
        <dbReference type="ARBA" id="ARBA00023136"/>
    </source>
</evidence>
<comment type="similarity">
    <text evidence="7">Belongs to the binding-protein-dependent transport system permease family.</text>
</comment>
<dbReference type="InterPro" id="IPR035906">
    <property type="entry name" value="MetI-like_sf"/>
</dbReference>
<evidence type="ECO:0000256" key="4">
    <source>
        <dbReference type="ARBA" id="ARBA00022692"/>
    </source>
</evidence>
<dbReference type="Proteomes" id="UP001165962">
    <property type="component" value="Unassembled WGS sequence"/>
</dbReference>
<keyword evidence="10" id="KW-1185">Reference proteome</keyword>
<dbReference type="RefSeq" id="WP_166145169.1">
    <property type="nucleotide sequence ID" value="NZ_JAAOIW010000001.1"/>
</dbReference>
<feature type="transmembrane region" description="Helical" evidence="7">
    <location>
        <begin position="136"/>
        <end position="161"/>
    </location>
</feature>
<evidence type="ECO:0000313" key="9">
    <source>
        <dbReference type="EMBL" id="NHN28523.1"/>
    </source>
</evidence>
<reference evidence="9" key="1">
    <citation type="submission" date="2020-03" db="EMBL/GenBank/DDBJ databases">
        <title>Draft sequencing of Paenibacilllus sp. S3N08.</title>
        <authorList>
            <person name="Kim D.-U."/>
        </authorList>
    </citation>
    <scope>NUCLEOTIDE SEQUENCE</scope>
    <source>
        <strain evidence="9">S3N08</strain>
    </source>
</reference>
<dbReference type="InterPro" id="IPR000515">
    <property type="entry name" value="MetI-like"/>
</dbReference>
<evidence type="ECO:0000259" key="8">
    <source>
        <dbReference type="PROSITE" id="PS50928"/>
    </source>
</evidence>
<protein>
    <submittedName>
        <fullName evidence="9">Sugar ABC transporter permease</fullName>
    </submittedName>
</protein>
<evidence type="ECO:0000256" key="1">
    <source>
        <dbReference type="ARBA" id="ARBA00004651"/>
    </source>
</evidence>
<dbReference type="EMBL" id="JAAOIW010000001">
    <property type="protein sequence ID" value="NHN28523.1"/>
    <property type="molecule type" value="Genomic_DNA"/>
</dbReference>
<evidence type="ECO:0000256" key="5">
    <source>
        <dbReference type="ARBA" id="ARBA00022989"/>
    </source>
</evidence>
<proteinExistence type="inferred from homology"/>
<feature type="transmembrane region" description="Helical" evidence="7">
    <location>
        <begin position="284"/>
        <end position="305"/>
    </location>
</feature>
<feature type="transmembrane region" description="Helical" evidence="7">
    <location>
        <begin position="224"/>
        <end position="242"/>
    </location>
</feature>
<feature type="transmembrane region" description="Helical" evidence="7">
    <location>
        <begin position="181"/>
        <end position="203"/>
    </location>
</feature>
<evidence type="ECO:0000313" key="10">
    <source>
        <dbReference type="Proteomes" id="UP001165962"/>
    </source>
</evidence>
<gene>
    <name evidence="9" type="ORF">G9U52_01600</name>
</gene>
<organism evidence="9 10">
    <name type="scientific">Paenibacillus agricola</name>
    <dbReference type="NCBI Taxonomy" id="2716264"/>
    <lineage>
        <taxon>Bacteria</taxon>
        <taxon>Bacillati</taxon>
        <taxon>Bacillota</taxon>
        <taxon>Bacilli</taxon>
        <taxon>Bacillales</taxon>
        <taxon>Paenibacillaceae</taxon>
        <taxon>Paenibacillus</taxon>
    </lineage>
</organism>
<comment type="subcellular location">
    <subcellularLocation>
        <location evidence="1 7">Cell membrane</location>
        <topology evidence="1 7">Multi-pass membrane protein</topology>
    </subcellularLocation>
</comment>
<accession>A0ABX0IXV6</accession>
<dbReference type="CDD" id="cd06261">
    <property type="entry name" value="TM_PBP2"/>
    <property type="match status" value="1"/>
</dbReference>
<keyword evidence="3" id="KW-1003">Cell membrane</keyword>
<evidence type="ECO:0000256" key="3">
    <source>
        <dbReference type="ARBA" id="ARBA00022475"/>
    </source>
</evidence>
<dbReference type="PANTHER" id="PTHR30193:SF44">
    <property type="entry name" value="LACTOSE TRANSPORT SYSTEM PERMEASE PROTEIN LACF"/>
    <property type="match status" value="1"/>
</dbReference>
<name>A0ABX0IXV6_9BACL</name>
<dbReference type="SUPFAM" id="SSF161098">
    <property type="entry name" value="MetI-like"/>
    <property type="match status" value="1"/>
</dbReference>
<comment type="caution">
    <text evidence="9">The sequence shown here is derived from an EMBL/GenBank/DDBJ whole genome shotgun (WGS) entry which is preliminary data.</text>
</comment>
<sequence length="318" mass="36149">MARAKIQAADSISHRSATNSLWKYIWKYRVLYFLTIPGIVYYLLFKYVPLAASFIAFKDYNIFKGVFGSPWVGLKHFERMFEHADFLRILKNTFILGGLDILIAFPAPILAALLLNELRLVLFKRVVQTIIYMPHFLSWVIIGGIAVGILSPSTGIVNQFIKWLGFEPIYFLAENSMIRSIFVTTGVWKEVGWGTIIYLAALTGINPDMYEASEIDGANRWQQTLSITIPALLPTITILFLLKIGEFLDYGFERVWVLINPLTYENGEILDTYIYRAGLLQQEYSYTTAVGLFKSVVGLVMLYVANKLSKKATGESLY</sequence>
<dbReference type="Pfam" id="PF00528">
    <property type="entry name" value="BPD_transp_1"/>
    <property type="match status" value="1"/>
</dbReference>
<keyword evidence="6 7" id="KW-0472">Membrane</keyword>
<feature type="transmembrane region" description="Helical" evidence="7">
    <location>
        <begin position="30"/>
        <end position="57"/>
    </location>
</feature>
<dbReference type="PANTHER" id="PTHR30193">
    <property type="entry name" value="ABC TRANSPORTER PERMEASE PROTEIN"/>
    <property type="match status" value="1"/>
</dbReference>
<keyword evidence="4 7" id="KW-0812">Transmembrane</keyword>
<keyword evidence="5 7" id="KW-1133">Transmembrane helix</keyword>
<dbReference type="PROSITE" id="PS50928">
    <property type="entry name" value="ABC_TM1"/>
    <property type="match status" value="1"/>
</dbReference>
<evidence type="ECO:0000256" key="7">
    <source>
        <dbReference type="RuleBase" id="RU363032"/>
    </source>
</evidence>
<feature type="transmembrane region" description="Helical" evidence="7">
    <location>
        <begin position="94"/>
        <end position="115"/>
    </location>
</feature>
<keyword evidence="2 7" id="KW-0813">Transport</keyword>
<dbReference type="Gene3D" id="1.10.3720.10">
    <property type="entry name" value="MetI-like"/>
    <property type="match status" value="1"/>
</dbReference>